<keyword evidence="2" id="KW-1185">Reference proteome</keyword>
<proteinExistence type="predicted"/>
<protein>
    <submittedName>
        <fullName evidence="3">Uncharacterized protein</fullName>
    </submittedName>
</protein>
<evidence type="ECO:0000313" key="3">
    <source>
        <dbReference type="WBParaSite" id="nRc.2.0.1.t09603-RA"/>
    </source>
</evidence>
<evidence type="ECO:0000256" key="1">
    <source>
        <dbReference type="SAM" id="MobiDB-lite"/>
    </source>
</evidence>
<organism evidence="2 3">
    <name type="scientific">Romanomermis culicivorax</name>
    <name type="common">Nematode worm</name>
    <dbReference type="NCBI Taxonomy" id="13658"/>
    <lineage>
        <taxon>Eukaryota</taxon>
        <taxon>Metazoa</taxon>
        <taxon>Ecdysozoa</taxon>
        <taxon>Nematoda</taxon>
        <taxon>Enoplea</taxon>
        <taxon>Dorylaimia</taxon>
        <taxon>Mermithida</taxon>
        <taxon>Mermithoidea</taxon>
        <taxon>Mermithidae</taxon>
        <taxon>Romanomermis</taxon>
    </lineage>
</organism>
<dbReference type="AlphaFoldDB" id="A0A915I641"/>
<accession>A0A915I641</accession>
<evidence type="ECO:0000313" key="2">
    <source>
        <dbReference type="Proteomes" id="UP000887565"/>
    </source>
</evidence>
<feature type="region of interest" description="Disordered" evidence="1">
    <location>
        <begin position="20"/>
        <end position="40"/>
    </location>
</feature>
<dbReference type="Proteomes" id="UP000887565">
    <property type="component" value="Unplaced"/>
</dbReference>
<dbReference type="WBParaSite" id="nRc.2.0.1.t09603-RA">
    <property type="protein sequence ID" value="nRc.2.0.1.t09603-RA"/>
    <property type="gene ID" value="nRc.2.0.1.g09603"/>
</dbReference>
<reference evidence="3" key="1">
    <citation type="submission" date="2022-11" db="UniProtKB">
        <authorList>
            <consortium name="WormBaseParasite"/>
        </authorList>
    </citation>
    <scope>IDENTIFICATION</scope>
</reference>
<name>A0A915I641_ROMCU</name>
<sequence>MGLETGNVIASVLEKLFHTTDETTSKEETEKSSDDKETDKTKKNIGHLYQFTVDRPIILATNFLCTDFDKCSNATTA</sequence>